<gene>
    <name evidence="1" type="ORF">FMM05_06330</name>
</gene>
<dbReference type="Proteomes" id="UP000320643">
    <property type="component" value="Unassembled WGS sequence"/>
</dbReference>
<protein>
    <recommendedName>
        <fullName evidence="3">Lipoprotein</fullName>
    </recommendedName>
</protein>
<dbReference type="RefSeq" id="WP_143372499.1">
    <property type="nucleotide sequence ID" value="NZ_VJVZ01000003.1"/>
</dbReference>
<name>A0A552V5S7_9FLAO</name>
<evidence type="ECO:0000313" key="1">
    <source>
        <dbReference type="EMBL" id="TRW25835.1"/>
    </source>
</evidence>
<sequence length="247" mass="28162">MMKKLFYLILVFLLLTGCDDRLEYSGTKKIVFEGRIVDENNLPLNNIDVSVYVSKEGSGGESSFIFGAHSDSDEDIITYTTTDSNGYYRMIFPMPRDQDNIALFINREVETSTHYNSNYSNSIITGIKPENITDFDLNFGEQRIFNLDNQTELTVTVNNIPLYYYGYIDIELAGLVNDAIYDYNLPAHFNYDTTGPYDDTSAHYVFKVAKNQDIVFTYNNGIVNGISSYAQTTIHIGNEPVNYIIEY</sequence>
<organism evidence="1 2">
    <name type="scientific">Flavobacterium zepuense</name>
    <dbReference type="NCBI Taxonomy" id="2593302"/>
    <lineage>
        <taxon>Bacteria</taxon>
        <taxon>Pseudomonadati</taxon>
        <taxon>Bacteroidota</taxon>
        <taxon>Flavobacteriia</taxon>
        <taxon>Flavobacteriales</taxon>
        <taxon>Flavobacteriaceae</taxon>
        <taxon>Flavobacterium</taxon>
    </lineage>
</organism>
<dbReference type="AlphaFoldDB" id="A0A552V5S7"/>
<dbReference type="EMBL" id="VJVZ01000003">
    <property type="protein sequence ID" value="TRW25835.1"/>
    <property type="molecule type" value="Genomic_DNA"/>
</dbReference>
<reference evidence="1 2" key="1">
    <citation type="submission" date="2019-07" db="EMBL/GenBank/DDBJ databases">
        <title>Flavobacterium sp. nov., isolated from glacier ice.</title>
        <authorList>
            <person name="Liu Q."/>
            <person name="Xin Y.-H."/>
        </authorList>
    </citation>
    <scope>NUCLEOTIDE SEQUENCE [LARGE SCALE GENOMIC DNA]</scope>
    <source>
        <strain evidence="1 2">ZT4R6</strain>
    </source>
</reference>
<proteinExistence type="predicted"/>
<dbReference type="PROSITE" id="PS51257">
    <property type="entry name" value="PROKAR_LIPOPROTEIN"/>
    <property type="match status" value="1"/>
</dbReference>
<comment type="caution">
    <text evidence="1">The sequence shown here is derived from an EMBL/GenBank/DDBJ whole genome shotgun (WGS) entry which is preliminary data.</text>
</comment>
<dbReference type="OrthoDB" id="1349978at2"/>
<evidence type="ECO:0008006" key="3">
    <source>
        <dbReference type="Google" id="ProtNLM"/>
    </source>
</evidence>
<keyword evidence="2" id="KW-1185">Reference proteome</keyword>
<evidence type="ECO:0000313" key="2">
    <source>
        <dbReference type="Proteomes" id="UP000320643"/>
    </source>
</evidence>
<accession>A0A552V5S7</accession>